<evidence type="ECO:0000259" key="7">
    <source>
        <dbReference type="Pfam" id="PF03168"/>
    </source>
</evidence>
<dbReference type="EMBL" id="JAHRHJ020000006">
    <property type="protein sequence ID" value="KAH9311536.1"/>
    <property type="molecule type" value="Genomic_DNA"/>
</dbReference>
<evidence type="ECO:0000256" key="2">
    <source>
        <dbReference type="ARBA" id="ARBA00022692"/>
    </source>
</evidence>
<feature type="domain" description="Late embryogenesis abundant protein LEA-2 subgroup" evidence="7">
    <location>
        <begin position="120"/>
        <end position="207"/>
    </location>
</feature>
<dbReference type="GO" id="GO:0016020">
    <property type="term" value="C:membrane"/>
    <property type="evidence" value="ECO:0007669"/>
    <property type="project" value="UniProtKB-SubCell"/>
</dbReference>
<feature type="compositionally biased region" description="Low complexity" evidence="5">
    <location>
        <begin position="9"/>
        <end position="20"/>
    </location>
</feature>
<accession>A0AA38FVY7</accession>
<evidence type="ECO:0000256" key="5">
    <source>
        <dbReference type="SAM" id="MobiDB-lite"/>
    </source>
</evidence>
<gene>
    <name evidence="8" type="ORF">KI387_026571</name>
</gene>
<dbReference type="Proteomes" id="UP000824469">
    <property type="component" value="Unassembled WGS sequence"/>
</dbReference>
<organism evidence="8 9">
    <name type="scientific">Taxus chinensis</name>
    <name type="common">Chinese yew</name>
    <name type="synonym">Taxus wallichiana var. chinensis</name>
    <dbReference type="NCBI Taxonomy" id="29808"/>
    <lineage>
        <taxon>Eukaryota</taxon>
        <taxon>Viridiplantae</taxon>
        <taxon>Streptophyta</taxon>
        <taxon>Embryophyta</taxon>
        <taxon>Tracheophyta</taxon>
        <taxon>Spermatophyta</taxon>
        <taxon>Pinopsida</taxon>
        <taxon>Pinidae</taxon>
        <taxon>Conifers II</taxon>
        <taxon>Cupressales</taxon>
        <taxon>Taxaceae</taxon>
        <taxon>Taxus</taxon>
    </lineage>
</organism>
<dbReference type="AlphaFoldDB" id="A0AA38FVY7"/>
<protein>
    <recommendedName>
        <fullName evidence="7">Late embryogenesis abundant protein LEA-2 subgroup domain-containing protein</fullName>
    </recommendedName>
</protein>
<reference evidence="8 9" key="1">
    <citation type="journal article" date="2021" name="Nat. Plants">
        <title>The Taxus genome provides insights into paclitaxel biosynthesis.</title>
        <authorList>
            <person name="Xiong X."/>
            <person name="Gou J."/>
            <person name="Liao Q."/>
            <person name="Li Y."/>
            <person name="Zhou Q."/>
            <person name="Bi G."/>
            <person name="Li C."/>
            <person name="Du R."/>
            <person name="Wang X."/>
            <person name="Sun T."/>
            <person name="Guo L."/>
            <person name="Liang H."/>
            <person name="Lu P."/>
            <person name="Wu Y."/>
            <person name="Zhang Z."/>
            <person name="Ro D.K."/>
            <person name="Shang Y."/>
            <person name="Huang S."/>
            <person name="Yan J."/>
        </authorList>
    </citation>
    <scope>NUCLEOTIDE SEQUENCE [LARGE SCALE GENOMIC DNA]</scope>
    <source>
        <strain evidence="8">Ta-2019</strain>
    </source>
</reference>
<evidence type="ECO:0000313" key="8">
    <source>
        <dbReference type="EMBL" id="KAH9311536.1"/>
    </source>
</evidence>
<evidence type="ECO:0000256" key="3">
    <source>
        <dbReference type="ARBA" id="ARBA00022989"/>
    </source>
</evidence>
<dbReference type="PANTHER" id="PTHR31234">
    <property type="entry name" value="LATE EMBRYOGENESIS ABUNDANT (LEA) HYDROXYPROLINE-RICH GLYCOPROTEIN FAMILY"/>
    <property type="match status" value="1"/>
</dbReference>
<proteinExistence type="predicted"/>
<name>A0AA38FVY7_TAXCH</name>
<dbReference type="GO" id="GO:0098542">
    <property type="term" value="P:defense response to other organism"/>
    <property type="evidence" value="ECO:0007669"/>
    <property type="project" value="InterPro"/>
</dbReference>
<sequence>MGRSNYTQRTRAASALPTSTATATPNEAGCAYGYPADPSYYVVLPPAPYDPARRRRGYLGYGALFILAALLISAALYFFWPSQPSIQIARLNLNNISFQTSPQPGSIIPHLFMNISMGMTLKVKNRDYFGLDYDYLKVGIGYRGRTIGWVHSQGGHLAARHAAYVDATLDLDGIEVLNDVFYLLKDIDRGHLPLDTVTEFDGRLGLLFTKISLQEVVSCEVVVNPSKQTIVSQDCDLL</sequence>
<keyword evidence="3 6" id="KW-1133">Transmembrane helix</keyword>
<keyword evidence="2 6" id="KW-0812">Transmembrane</keyword>
<evidence type="ECO:0000256" key="6">
    <source>
        <dbReference type="SAM" id="Phobius"/>
    </source>
</evidence>
<keyword evidence="4 6" id="KW-0472">Membrane</keyword>
<dbReference type="InterPro" id="IPR044839">
    <property type="entry name" value="NDR1-like"/>
</dbReference>
<evidence type="ECO:0000256" key="4">
    <source>
        <dbReference type="ARBA" id="ARBA00023136"/>
    </source>
</evidence>
<comment type="caution">
    <text evidence="8">The sequence shown here is derived from an EMBL/GenBank/DDBJ whole genome shotgun (WGS) entry which is preliminary data.</text>
</comment>
<dbReference type="Pfam" id="PF03168">
    <property type="entry name" value="LEA_2"/>
    <property type="match status" value="1"/>
</dbReference>
<feature type="transmembrane region" description="Helical" evidence="6">
    <location>
        <begin position="58"/>
        <end position="80"/>
    </location>
</feature>
<dbReference type="PANTHER" id="PTHR31234:SF4">
    <property type="entry name" value="EXPRESSED PROTEIN"/>
    <property type="match status" value="1"/>
</dbReference>
<evidence type="ECO:0000256" key="1">
    <source>
        <dbReference type="ARBA" id="ARBA00004167"/>
    </source>
</evidence>
<evidence type="ECO:0000313" key="9">
    <source>
        <dbReference type="Proteomes" id="UP000824469"/>
    </source>
</evidence>
<feature type="region of interest" description="Disordered" evidence="5">
    <location>
        <begin position="1"/>
        <end position="20"/>
    </location>
</feature>
<comment type="subcellular location">
    <subcellularLocation>
        <location evidence="1">Membrane</location>
        <topology evidence="1">Single-pass membrane protein</topology>
    </subcellularLocation>
</comment>
<feature type="non-terminal residue" evidence="8">
    <location>
        <position position="238"/>
    </location>
</feature>
<dbReference type="OMA" id="IKVHPVP"/>
<dbReference type="InterPro" id="IPR004864">
    <property type="entry name" value="LEA_2"/>
</dbReference>
<keyword evidence="9" id="KW-1185">Reference proteome</keyword>
<dbReference type="SUPFAM" id="SSF117070">
    <property type="entry name" value="LEA14-like"/>
    <property type="match status" value="1"/>
</dbReference>